<organism evidence="3 4">
    <name type="scientific">Ktedonobacter robiniae</name>
    <dbReference type="NCBI Taxonomy" id="2778365"/>
    <lineage>
        <taxon>Bacteria</taxon>
        <taxon>Bacillati</taxon>
        <taxon>Chloroflexota</taxon>
        <taxon>Ktedonobacteria</taxon>
        <taxon>Ktedonobacterales</taxon>
        <taxon>Ktedonobacteraceae</taxon>
        <taxon>Ktedonobacter</taxon>
    </lineage>
</organism>
<feature type="region of interest" description="Disordered" evidence="1">
    <location>
        <begin position="61"/>
        <end position="96"/>
    </location>
</feature>
<comment type="caution">
    <text evidence="3">The sequence shown here is derived from an EMBL/GenBank/DDBJ whole genome shotgun (WGS) entry which is preliminary data.</text>
</comment>
<name>A0ABQ3UL51_9CHLR</name>
<proteinExistence type="predicted"/>
<evidence type="ECO:0000313" key="4">
    <source>
        <dbReference type="Proteomes" id="UP000654345"/>
    </source>
</evidence>
<feature type="compositionally biased region" description="Low complexity" evidence="1">
    <location>
        <begin position="61"/>
        <end position="79"/>
    </location>
</feature>
<dbReference type="RefSeq" id="WP_201369955.1">
    <property type="nucleotide sequence ID" value="NZ_BNJG01000001.1"/>
</dbReference>
<feature type="compositionally biased region" description="Polar residues" evidence="1">
    <location>
        <begin position="80"/>
        <end position="96"/>
    </location>
</feature>
<dbReference type="Proteomes" id="UP000654345">
    <property type="component" value="Unassembled WGS sequence"/>
</dbReference>
<dbReference type="PROSITE" id="PS50911">
    <property type="entry name" value="CHAP"/>
    <property type="match status" value="1"/>
</dbReference>
<reference evidence="3 4" key="1">
    <citation type="journal article" date="2021" name="Int. J. Syst. Evol. Microbiol.">
        <title>Reticulibacter mediterranei gen. nov., sp. nov., within the new family Reticulibacteraceae fam. nov., and Ktedonospora formicarum gen. nov., sp. nov., Ktedonobacter robiniae sp. nov., Dictyobacter formicarum sp. nov. and Dictyobacter arantiisoli sp. nov., belonging to the class Ktedonobacteria.</title>
        <authorList>
            <person name="Yabe S."/>
            <person name="Zheng Y."/>
            <person name="Wang C.M."/>
            <person name="Sakai Y."/>
            <person name="Abe K."/>
            <person name="Yokota A."/>
            <person name="Donadio S."/>
            <person name="Cavaletti L."/>
            <person name="Monciardini P."/>
        </authorList>
    </citation>
    <scope>NUCLEOTIDE SEQUENCE [LARGE SCALE GENOMIC DNA]</scope>
    <source>
        <strain evidence="3 4">SOSP1-30</strain>
    </source>
</reference>
<protein>
    <recommendedName>
        <fullName evidence="2">Peptidase C51 domain-containing protein</fullName>
    </recommendedName>
</protein>
<evidence type="ECO:0000259" key="2">
    <source>
        <dbReference type="PROSITE" id="PS50911"/>
    </source>
</evidence>
<sequence>MRTQRKSWSELQPPHILQRVFKTGALALLGILSIGVALGLSMQNVQVAAAEASQCASVESASQQQHLSDQHAQSSQHSSRNQLVCHNNGKTSPYQNESLKAADAEEGVNNAAKGENAQPYLQPLSLQHNGGGPQQPPYISQFPWLDSDDEIDYNSFPFGTCTWYANKRFHDLYGYYVPWSHGGAMAWQWADRAAESGWNVSSAPTEGAIIVLQGGVQGSGGAGHVGVVEHVLDDGSVIASSMNWQPNPRAVSYQHYYPGKGVSFVSPQ</sequence>
<dbReference type="InterPro" id="IPR007921">
    <property type="entry name" value="CHAP_dom"/>
</dbReference>
<dbReference type="SUPFAM" id="SSF54001">
    <property type="entry name" value="Cysteine proteinases"/>
    <property type="match status" value="1"/>
</dbReference>
<keyword evidence="4" id="KW-1185">Reference proteome</keyword>
<accession>A0ABQ3UL51</accession>
<gene>
    <name evidence="3" type="ORF">KSB_15850</name>
</gene>
<dbReference type="Gene3D" id="3.90.1720.10">
    <property type="entry name" value="endopeptidase domain like (from Nostoc punctiforme)"/>
    <property type="match status" value="1"/>
</dbReference>
<evidence type="ECO:0000313" key="3">
    <source>
        <dbReference type="EMBL" id="GHO53110.1"/>
    </source>
</evidence>
<dbReference type="EMBL" id="BNJG01000001">
    <property type="protein sequence ID" value="GHO53110.1"/>
    <property type="molecule type" value="Genomic_DNA"/>
</dbReference>
<evidence type="ECO:0000256" key="1">
    <source>
        <dbReference type="SAM" id="MobiDB-lite"/>
    </source>
</evidence>
<feature type="domain" description="Peptidase C51" evidence="2">
    <location>
        <begin position="136"/>
        <end position="266"/>
    </location>
</feature>
<dbReference type="InterPro" id="IPR038765">
    <property type="entry name" value="Papain-like_cys_pep_sf"/>
</dbReference>
<dbReference type="Pfam" id="PF05257">
    <property type="entry name" value="CHAP"/>
    <property type="match status" value="1"/>
</dbReference>